<dbReference type="EMBL" id="GBRH01169869">
    <property type="protein sequence ID" value="JAE28027.1"/>
    <property type="molecule type" value="Transcribed_RNA"/>
</dbReference>
<name>A0A0A9GU08_ARUDO</name>
<sequence>MEGVWALRVFSGLVVVVEEEWNGSLRCMRSR</sequence>
<reference evidence="1" key="2">
    <citation type="journal article" date="2015" name="Data Brief">
        <title>Shoot transcriptome of the giant reed, Arundo donax.</title>
        <authorList>
            <person name="Barrero R.A."/>
            <person name="Guerrero F.D."/>
            <person name="Moolhuijzen P."/>
            <person name="Goolsby J.A."/>
            <person name="Tidwell J."/>
            <person name="Bellgard S.E."/>
            <person name="Bellgard M.I."/>
        </authorList>
    </citation>
    <scope>NUCLEOTIDE SEQUENCE</scope>
    <source>
        <tissue evidence="1">Shoot tissue taken approximately 20 cm above the soil surface</tissue>
    </source>
</reference>
<evidence type="ECO:0000313" key="1">
    <source>
        <dbReference type="EMBL" id="JAE28027.1"/>
    </source>
</evidence>
<accession>A0A0A9GU08</accession>
<dbReference type="AlphaFoldDB" id="A0A0A9GU08"/>
<proteinExistence type="predicted"/>
<protein>
    <submittedName>
        <fullName evidence="1">Fer1</fullName>
    </submittedName>
</protein>
<organism evidence="1">
    <name type="scientific">Arundo donax</name>
    <name type="common">Giant reed</name>
    <name type="synonym">Donax arundinaceus</name>
    <dbReference type="NCBI Taxonomy" id="35708"/>
    <lineage>
        <taxon>Eukaryota</taxon>
        <taxon>Viridiplantae</taxon>
        <taxon>Streptophyta</taxon>
        <taxon>Embryophyta</taxon>
        <taxon>Tracheophyta</taxon>
        <taxon>Spermatophyta</taxon>
        <taxon>Magnoliopsida</taxon>
        <taxon>Liliopsida</taxon>
        <taxon>Poales</taxon>
        <taxon>Poaceae</taxon>
        <taxon>PACMAD clade</taxon>
        <taxon>Arundinoideae</taxon>
        <taxon>Arundineae</taxon>
        <taxon>Arundo</taxon>
    </lineage>
</organism>
<reference evidence="1" key="1">
    <citation type="submission" date="2014-09" db="EMBL/GenBank/DDBJ databases">
        <authorList>
            <person name="Magalhaes I.L.F."/>
            <person name="Oliveira U."/>
            <person name="Santos F.R."/>
            <person name="Vidigal T.H.D.A."/>
            <person name="Brescovit A.D."/>
            <person name="Santos A.J."/>
        </authorList>
    </citation>
    <scope>NUCLEOTIDE SEQUENCE</scope>
    <source>
        <tissue evidence="1">Shoot tissue taken approximately 20 cm above the soil surface</tissue>
    </source>
</reference>